<comment type="caution">
    <text evidence="3">The sequence shown here is derived from an EMBL/GenBank/DDBJ whole genome shotgun (WGS) entry which is preliminary data.</text>
</comment>
<name>A0A5N0T508_9GAMM</name>
<gene>
    <name evidence="3" type="ORF">F3N42_13445</name>
</gene>
<organism evidence="3 4">
    <name type="scientific">Marinihelvus fidelis</name>
    <dbReference type="NCBI Taxonomy" id="2613842"/>
    <lineage>
        <taxon>Bacteria</taxon>
        <taxon>Pseudomonadati</taxon>
        <taxon>Pseudomonadota</taxon>
        <taxon>Gammaproteobacteria</taxon>
        <taxon>Chromatiales</taxon>
        <taxon>Wenzhouxiangellaceae</taxon>
        <taxon>Marinihelvus</taxon>
    </lineage>
</organism>
<evidence type="ECO:0000313" key="4">
    <source>
        <dbReference type="Proteomes" id="UP000325372"/>
    </source>
</evidence>
<keyword evidence="4" id="KW-1185">Reference proteome</keyword>
<dbReference type="RefSeq" id="WP_150865005.1">
    <property type="nucleotide sequence ID" value="NZ_VYXP01000009.1"/>
</dbReference>
<feature type="chain" id="PRO_5024428363" evidence="1">
    <location>
        <begin position="23"/>
        <end position="413"/>
    </location>
</feature>
<sequence length="413" mass="45702">MDRLPRSFCVLFASLVSITAVADAPRPVADMFKHADDSSTFVIDYGDVDVILGTMVIDIGRSTREKAPEQRAETGTRMKAKVKVDTASEGNRFQFEEFEDNERYQTVLSNVRYALAAMPDQVPLGAFNRNEQLAYWLNLYNITMLDELVKMYPERNLKKELTGRKSFLDDKLLTVAGQPLSLNDIQYGILPTNYPADPLVIYGLYQGIIGAPNIRKSAYRGATVRKQLADNAETFVNANRGTQARDDDFEVSSFYERNSHYFADFDADLKAHLMNFIDGEERVALQSARRLDPDIDDWTITDLYGSVANIGGSFANSKAAMLDSVSTQQPGNPIEPGSPAGPAFAQTLGNTMSASFSMPTASVMAKTLNAMRFSPDVLAQLQDLKAREEAAYLDKEGTVTVEELGEVGNRDTD</sequence>
<dbReference type="InterPro" id="IPR006869">
    <property type="entry name" value="DUF547"/>
</dbReference>
<dbReference type="AlphaFoldDB" id="A0A5N0T508"/>
<dbReference type="Proteomes" id="UP000325372">
    <property type="component" value="Unassembled WGS sequence"/>
</dbReference>
<evidence type="ECO:0000313" key="3">
    <source>
        <dbReference type="EMBL" id="KAA9130170.1"/>
    </source>
</evidence>
<evidence type="ECO:0000259" key="2">
    <source>
        <dbReference type="Pfam" id="PF04784"/>
    </source>
</evidence>
<evidence type="ECO:0000256" key="1">
    <source>
        <dbReference type="SAM" id="SignalP"/>
    </source>
</evidence>
<feature type="signal peptide" evidence="1">
    <location>
        <begin position="1"/>
        <end position="22"/>
    </location>
</feature>
<reference evidence="3 4" key="1">
    <citation type="submission" date="2019-09" db="EMBL/GenBank/DDBJ databases">
        <title>Wenzhouxiangella sp. Genome sequencing and assembly.</title>
        <authorList>
            <person name="Zhang R."/>
        </authorList>
    </citation>
    <scope>NUCLEOTIDE SEQUENCE [LARGE SCALE GENOMIC DNA]</scope>
    <source>
        <strain evidence="3 4">W260</strain>
    </source>
</reference>
<dbReference type="EMBL" id="VYXP01000009">
    <property type="protein sequence ID" value="KAA9130170.1"/>
    <property type="molecule type" value="Genomic_DNA"/>
</dbReference>
<protein>
    <submittedName>
        <fullName evidence="3">DUF547 domain-containing protein</fullName>
    </submittedName>
</protein>
<accession>A0A5N0T508</accession>
<feature type="domain" description="DUF547" evidence="2">
    <location>
        <begin position="127"/>
        <end position="236"/>
    </location>
</feature>
<proteinExistence type="predicted"/>
<dbReference type="Pfam" id="PF04784">
    <property type="entry name" value="DUF547"/>
    <property type="match status" value="1"/>
</dbReference>
<keyword evidence="1" id="KW-0732">Signal</keyword>